<dbReference type="Pfam" id="PF00003">
    <property type="entry name" value="7tm_3"/>
    <property type="match status" value="1"/>
</dbReference>
<dbReference type="OrthoDB" id="2129233at2759"/>
<dbReference type="SUPFAM" id="SSF53822">
    <property type="entry name" value="Periplasmic binding protein-like I"/>
    <property type="match status" value="1"/>
</dbReference>
<comment type="subcellular location">
    <subcellularLocation>
        <location evidence="1">Membrane</location>
        <topology evidence="1">Multi-pass membrane protein</topology>
    </subcellularLocation>
</comment>
<evidence type="ECO:0000259" key="10">
    <source>
        <dbReference type="PROSITE" id="PS50259"/>
    </source>
</evidence>
<keyword evidence="6 11" id="KW-0675">Receptor</keyword>
<evidence type="ECO:0000313" key="11">
    <source>
        <dbReference type="EMBL" id="CAB9518313.1"/>
    </source>
</evidence>
<dbReference type="GO" id="GO:0007214">
    <property type="term" value="P:gamma-aminobutyric acid signaling pathway"/>
    <property type="evidence" value="ECO:0007669"/>
    <property type="project" value="TreeGrafter"/>
</dbReference>
<feature type="transmembrane region" description="Helical" evidence="9">
    <location>
        <begin position="367"/>
        <end position="390"/>
    </location>
</feature>
<feature type="transmembrane region" description="Helical" evidence="9">
    <location>
        <begin position="484"/>
        <end position="505"/>
    </location>
</feature>
<protein>
    <submittedName>
        <fullName evidence="11">Acid type B receptor subunit 2</fullName>
    </submittedName>
</protein>
<evidence type="ECO:0000256" key="7">
    <source>
        <dbReference type="ARBA" id="ARBA00023180"/>
    </source>
</evidence>
<evidence type="ECO:0000256" key="1">
    <source>
        <dbReference type="ARBA" id="ARBA00004141"/>
    </source>
</evidence>
<keyword evidence="8" id="KW-0807">Transducer</keyword>
<proteinExistence type="predicted"/>
<evidence type="ECO:0000256" key="6">
    <source>
        <dbReference type="ARBA" id="ARBA00023170"/>
    </source>
</evidence>
<dbReference type="InterPro" id="IPR028082">
    <property type="entry name" value="Peripla_BP_I"/>
</dbReference>
<feature type="transmembrane region" description="Helical" evidence="9">
    <location>
        <begin position="441"/>
        <end position="463"/>
    </location>
</feature>
<keyword evidence="2 9" id="KW-0812">Transmembrane</keyword>
<gene>
    <name evidence="11" type="ORF">SEMRO_923_G220670.1</name>
</gene>
<evidence type="ECO:0000256" key="9">
    <source>
        <dbReference type="SAM" id="Phobius"/>
    </source>
</evidence>
<dbReference type="Proteomes" id="UP001153069">
    <property type="component" value="Unassembled WGS sequence"/>
</dbReference>
<evidence type="ECO:0000256" key="3">
    <source>
        <dbReference type="ARBA" id="ARBA00022989"/>
    </source>
</evidence>
<keyword evidence="4" id="KW-0297">G-protein coupled receptor</keyword>
<accession>A0A9N8ECJ1</accession>
<feature type="transmembrane region" description="Helical" evidence="9">
    <location>
        <begin position="590"/>
        <end position="610"/>
    </location>
</feature>
<dbReference type="PANTHER" id="PTHR10519:SF20">
    <property type="entry name" value="G-PROTEIN COUPLED RECEPTOR 156-RELATED"/>
    <property type="match status" value="1"/>
</dbReference>
<keyword evidence="7" id="KW-0325">Glycoprotein</keyword>
<dbReference type="CDD" id="cd15047">
    <property type="entry name" value="7tmC_GABA-B-like"/>
    <property type="match status" value="1"/>
</dbReference>
<name>A0A9N8ECJ1_9STRA</name>
<dbReference type="GO" id="GO:0038039">
    <property type="term" value="C:G protein-coupled receptor heterodimeric complex"/>
    <property type="evidence" value="ECO:0007669"/>
    <property type="project" value="TreeGrafter"/>
</dbReference>
<feature type="domain" description="G-protein coupled receptors family 3 profile" evidence="10">
    <location>
        <begin position="438"/>
        <end position="644"/>
    </location>
</feature>
<dbReference type="PANTHER" id="PTHR10519">
    <property type="entry name" value="GABA-B RECEPTOR"/>
    <property type="match status" value="1"/>
</dbReference>
<dbReference type="Gene3D" id="3.40.50.2300">
    <property type="match status" value="2"/>
</dbReference>
<dbReference type="GO" id="GO:0004965">
    <property type="term" value="F:G protein-coupled GABA receptor activity"/>
    <property type="evidence" value="ECO:0007669"/>
    <property type="project" value="InterPro"/>
</dbReference>
<feature type="transmembrane region" description="Helical" evidence="9">
    <location>
        <begin position="402"/>
        <end position="421"/>
    </location>
</feature>
<comment type="caution">
    <text evidence="11">The sequence shown here is derived from an EMBL/GenBank/DDBJ whole genome shotgun (WGS) entry which is preliminary data.</text>
</comment>
<feature type="transmembrane region" description="Helical" evidence="9">
    <location>
        <begin position="556"/>
        <end position="578"/>
    </location>
</feature>
<dbReference type="PROSITE" id="PS50259">
    <property type="entry name" value="G_PROTEIN_RECEP_F3_4"/>
    <property type="match status" value="1"/>
</dbReference>
<dbReference type="AlphaFoldDB" id="A0A9N8ECJ1"/>
<sequence length="733" mass="79949">MEIPSISGTSTSSQLDATLDTSPLFSRTVPATDGDALAAAVYLKSLNVTHVGCFYINDAWGFAYQADLQRQASKAGMKIISVPYLPTTDSAGQTYPDIEAAMEKLAQHDLRYYVLLMYSGHWKPVFRAAIQRGIMGMPGYTWFLADSNYFFNNELALDRETESDLAQGLNGMGVLNLGLEPHPSLTDAMQQFSSDTALQEEFYSKQAYPERFHNQSHFHQLVTDGYPGADLYFQANYHAVMALGLAACQTPGLFRGPDLDQTLRQLEFNGTSGMVRFHPITGTRLPTSVQYTMTSLVLSDEKSTETEIKLDHFLAATIRSSSTNDQMVVVPAAGNPFRYSDNTTIPPMALPPIAGEHLKVISSSAQVVAWIMASATIALALVFLGGTWCYKNRTVFRAAQPIFLAQLCVGIIIMVTSVYPMSYNGVPDPNGNAGADLACMITPWLFVVGYTIAISALMAKAWRLSKLILSGRGMKRITVHAQDVLLPFMLLMTLNVGILTAWTVVAPLTYQRVWLEDHIDFYGRRVESYAICQTEQQSTGRGDDDSSSSVSSSGPFLISLAVLNLGAVFVALYQCYVARALPTSFSESKYLTLSIASIFETLCIGAPFLFLVPTDTDPSAHFSIQSSLVCIIGTTILLLLFLPKFSERNQALGGAAASGPSGRAQTAMISNASLHSTRSYNNKSHRISGLNGLGNSRAVDRSGLDSGSVRGSAHSLFEDERYLPQGFMMIHRT</sequence>
<dbReference type="Pfam" id="PF01094">
    <property type="entry name" value="ANF_receptor"/>
    <property type="match status" value="1"/>
</dbReference>
<dbReference type="InterPro" id="IPR001828">
    <property type="entry name" value="ANF_lig-bd_rcpt"/>
</dbReference>
<evidence type="ECO:0000313" key="12">
    <source>
        <dbReference type="Proteomes" id="UP001153069"/>
    </source>
</evidence>
<keyword evidence="3 9" id="KW-1133">Transmembrane helix</keyword>
<feature type="transmembrane region" description="Helical" evidence="9">
    <location>
        <begin position="622"/>
        <end position="642"/>
    </location>
</feature>
<organism evidence="11 12">
    <name type="scientific">Seminavis robusta</name>
    <dbReference type="NCBI Taxonomy" id="568900"/>
    <lineage>
        <taxon>Eukaryota</taxon>
        <taxon>Sar</taxon>
        <taxon>Stramenopiles</taxon>
        <taxon>Ochrophyta</taxon>
        <taxon>Bacillariophyta</taxon>
        <taxon>Bacillariophyceae</taxon>
        <taxon>Bacillariophycidae</taxon>
        <taxon>Naviculales</taxon>
        <taxon>Naviculaceae</taxon>
        <taxon>Seminavis</taxon>
    </lineage>
</organism>
<dbReference type="InterPro" id="IPR017978">
    <property type="entry name" value="GPCR_3_C"/>
</dbReference>
<evidence type="ECO:0000256" key="4">
    <source>
        <dbReference type="ARBA" id="ARBA00023040"/>
    </source>
</evidence>
<keyword evidence="5 9" id="KW-0472">Membrane</keyword>
<reference evidence="11" key="1">
    <citation type="submission" date="2020-06" db="EMBL/GenBank/DDBJ databases">
        <authorList>
            <consortium name="Plant Systems Biology data submission"/>
        </authorList>
    </citation>
    <scope>NUCLEOTIDE SEQUENCE</scope>
    <source>
        <strain evidence="11">D6</strain>
    </source>
</reference>
<evidence type="ECO:0000256" key="2">
    <source>
        <dbReference type="ARBA" id="ARBA00022692"/>
    </source>
</evidence>
<evidence type="ECO:0000256" key="5">
    <source>
        <dbReference type="ARBA" id="ARBA00023136"/>
    </source>
</evidence>
<evidence type="ECO:0000256" key="8">
    <source>
        <dbReference type="ARBA" id="ARBA00023224"/>
    </source>
</evidence>
<dbReference type="InterPro" id="IPR002455">
    <property type="entry name" value="GPCR3_GABA-B"/>
</dbReference>
<dbReference type="EMBL" id="CAICTM010000921">
    <property type="protein sequence ID" value="CAB9518313.1"/>
    <property type="molecule type" value="Genomic_DNA"/>
</dbReference>
<keyword evidence="12" id="KW-1185">Reference proteome</keyword>